<name>A0ABQ1Z3C8_9BACL</name>
<comment type="caution">
    <text evidence="1">The sequence shown here is derived from an EMBL/GenBank/DDBJ whole genome shotgun (WGS) entry which is preliminary data.</text>
</comment>
<reference evidence="2" key="1">
    <citation type="journal article" date="2019" name="Int. J. Syst. Evol. Microbiol.">
        <title>The Global Catalogue of Microorganisms (GCM) 10K type strain sequencing project: providing services to taxonomists for standard genome sequencing and annotation.</title>
        <authorList>
            <consortium name="The Broad Institute Genomics Platform"/>
            <consortium name="The Broad Institute Genome Sequencing Center for Infectious Disease"/>
            <person name="Wu L."/>
            <person name="Ma J."/>
        </authorList>
    </citation>
    <scope>NUCLEOTIDE SEQUENCE [LARGE SCALE GENOMIC DNA]</scope>
    <source>
        <strain evidence="2">CGMCC 1.12770</strain>
    </source>
</reference>
<protein>
    <submittedName>
        <fullName evidence="1">Uncharacterized protein</fullName>
    </submittedName>
</protein>
<evidence type="ECO:0000313" key="1">
    <source>
        <dbReference type="EMBL" id="GGH46439.1"/>
    </source>
</evidence>
<sequence length="95" mass="10856">MLYDIKSYSEESGKPLKCTIKALHKGELVRKVTLEYGGIYKVVPDNPNKLRHRDKVGTLVGFKVDKLNNPLKAKIKFDETGIVGYVELEDLHHFK</sequence>
<organism evidence="1 2">
    <name type="scientific">Paenibacillus silvae</name>
    <dbReference type="NCBI Taxonomy" id="1325358"/>
    <lineage>
        <taxon>Bacteria</taxon>
        <taxon>Bacillati</taxon>
        <taxon>Bacillota</taxon>
        <taxon>Bacilli</taxon>
        <taxon>Bacillales</taxon>
        <taxon>Paenibacillaceae</taxon>
        <taxon>Paenibacillus</taxon>
    </lineage>
</organism>
<proteinExistence type="predicted"/>
<gene>
    <name evidence="1" type="ORF">GCM10008014_09110</name>
</gene>
<dbReference type="RefSeq" id="WP_188591396.1">
    <property type="nucleotide sequence ID" value="NZ_BMFU01000001.1"/>
</dbReference>
<dbReference type="Proteomes" id="UP000652153">
    <property type="component" value="Unassembled WGS sequence"/>
</dbReference>
<keyword evidence="2" id="KW-1185">Reference proteome</keyword>
<dbReference type="EMBL" id="BMFU01000001">
    <property type="protein sequence ID" value="GGH46439.1"/>
    <property type="molecule type" value="Genomic_DNA"/>
</dbReference>
<evidence type="ECO:0000313" key="2">
    <source>
        <dbReference type="Proteomes" id="UP000652153"/>
    </source>
</evidence>
<accession>A0ABQ1Z3C8</accession>